<comment type="pathway">
    <text evidence="3">Amino-sugar metabolism; N-acetylmuramate degradation.</text>
</comment>
<dbReference type="GO" id="GO:0009254">
    <property type="term" value="P:peptidoglycan turnover"/>
    <property type="evidence" value="ECO:0007669"/>
    <property type="project" value="TreeGrafter"/>
</dbReference>
<name>A0A7V5H5X4_CALAY</name>
<dbReference type="PANTHER" id="PTHR10088:SF4">
    <property type="entry name" value="GLUCOKINASE REGULATORY PROTEIN"/>
    <property type="match status" value="1"/>
</dbReference>
<dbReference type="GO" id="GO:0046348">
    <property type="term" value="P:amino sugar catabolic process"/>
    <property type="evidence" value="ECO:0007669"/>
    <property type="project" value="InterPro"/>
</dbReference>
<dbReference type="InterPro" id="IPR001347">
    <property type="entry name" value="SIS_dom"/>
</dbReference>
<dbReference type="PROSITE" id="PS51464">
    <property type="entry name" value="SIS"/>
    <property type="match status" value="1"/>
</dbReference>
<comment type="miscellaneous">
    <text evidence="3">A lyase-type mechanism (elimination/hydration) is suggested for the cleavage of the lactyl ether bond of MurNAc 6-phosphate, with the formation of an alpha,beta-unsaturated aldehyde intermediate with (E)-stereochemistry, followed by the syn addition of water to give product.</text>
</comment>
<dbReference type="InterPro" id="IPR005488">
    <property type="entry name" value="Etherase_MurQ"/>
</dbReference>
<dbReference type="NCBIfam" id="TIGR00274">
    <property type="entry name" value="N-acetylmuramic acid 6-phosphate etherase"/>
    <property type="match status" value="1"/>
</dbReference>
<dbReference type="InterPro" id="IPR046348">
    <property type="entry name" value="SIS_dom_sf"/>
</dbReference>
<comment type="subunit">
    <text evidence="3">Homodimer.</text>
</comment>
<dbReference type="PROSITE" id="PS01272">
    <property type="entry name" value="GCKR"/>
    <property type="match status" value="1"/>
</dbReference>
<dbReference type="HAMAP" id="MF_00068">
    <property type="entry name" value="MurQ"/>
    <property type="match status" value="1"/>
</dbReference>
<dbReference type="EC" id="4.2.1.126" evidence="3"/>
<comment type="function">
    <text evidence="3">Specifically catalyzes the cleavage of the D-lactyl ether substituent of MurNAc 6-phosphate, producing GlcNAc 6-phosphate and D-lactate.</text>
</comment>
<accession>A0A7V5H5X4</accession>
<evidence type="ECO:0000313" key="5">
    <source>
        <dbReference type="EMBL" id="HHE55068.1"/>
    </source>
</evidence>
<organism evidence="5">
    <name type="scientific">Caldithrix abyssi</name>
    <dbReference type="NCBI Taxonomy" id="187145"/>
    <lineage>
        <taxon>Bacteria</taxon>
        <taxon>Pseudomonadati</taxon>
        <taxon>Calditrichota</taxon>
        <taxon>Calditrichia</taxon>
        <taxon>Calditrichales</taxon>
        <taxon>Calditrichaceae</taxon>
        <taxon>Caldithrix</taxon>
    </lineage>
</organism>
<dbReference type="Gene3D" id="1.10.8.1080">
    <property type="match status" value="1"/>
</dbReference>
<dbReference type="GO" id="GO:0097367">
    <property type="term" value="F:carbohydrate derivative binding"/>
    <property type="evidence" value="ECO:0007669"/>
    <property type="project" value="InterPro"/>
</dbReference>
<feature type="active site" evidence="3">
    <location>
        <position position="121"/>
    </location>
</feature>
<sequence>MDEKKLFEELSGLVTESRNLNSMEIDVMSTLDAVRVFNDEDKKVAYAVEKELPYIAQAIEIVTEAFKKGGRLCYFGAGTSGRLGVLDAVECPPTFGVDPSMVIGRIAGGYKALTIAVEGYEDHEEYGAQDVAELDVNEKDVVCGIAASKRTPYVVGAIKEARKRGAKTIAVVCNPREDLQYDVDVAICPVPGPEVIMGSTRLKAGTATKMVLNMISSVSMIKLGKVYENMMIDLQQNNKKLVERSKRIIMMAANVDYEKASECLRIAKGHVKTAIFIAKTDESVAVAKKYIDANEGFLKKALQAWERDNNR</sequence>
<protein>
    <recommendedName>
        <fullName evidence="3">N-acetylmuramic acid 6-phosphate etherase</fullName>
        <shortName evidence="3">MurNAc-6-P etherase</shortName>
        <ecNumber evidence="3">4.2.1.126</ecNumber>
    </recommendedName>
    <alternativeName>
        <fullName evidence="3">N-acetylmuramic acid 6-phosphate hydrolase</fullName>
    </alternativeName>
    <alternativeName>
        <fullName evidence="3">N-acetylmuramic acid 6-phosphate lyase</fullName>
    </alternativeName>
</protein>
<gene>
    <name evidence="3 5" type="primary">murQ</name>
    <name evidence="5" type="ORF">ENL21_04750</name>
</gene>
<dbReference type="NCBIfam" id="NF003915">
    <property type="entry name" value="PRK05441.1"/>
    <property type="match status" value="1"/>
</dbReference>
<dbReference type="PANTHER" id="PTHR10088">
    <property type="entry name" value="GLUCOKINASE REGULATORY PROTEIN"/>
    <property type="match status" value="1"/>
</dbReference>
<dbReference type="NCBIfam" id="NF009222">
    <property type="entry name" value="PRK12570.1"/>
    <property type="match status" value="1"/>
</dbReference>
<feature type="domain" description="SIS" evidence="4">
    <location>
        <begin position="62"/>
        <end position="225"/>
    </location>
</feature>
<feature type="active site" description="Proton donor" evidence="3">
    <location>
        <position position="90"/>
    </location>
</feature>
<dbReference type="UniPathway" id="UPA00342"/>
<evidence type="ECO:0000256" key="1">
    <source>
        <dbReference type="ARBA" id="ARBA00023239"/>
    </source>
</evidence>
<evidence type="ECO:0000259" key="4">
    <source>
        <dbReference type="PROSITE" id="PS51464"/>
    </source>
</evidence>
<reference evidence="5" key="1">
    <citation type="journal article" date="2020" name="mSystems">
        <title>Genome- and Community-Level Interaction Insights into Carbon Utilization and Element Cycling Functions of Hydrothermarchaeota in Hydrothermal Sediment.</title>
        <authorList>
            <person name="Zhou Z."/>
            <person name="Liu Y."/>
            <person name="Xu W."/>
            <person name="Pan J."/>
            <person name="Luo Z.H."/>
            <person name="Li M."/>
        </authorList>
    </citation>
    <scope>NUCLEOTIDE SEQUENCE [LARGE SCALE GENOMIC DNA]</scope>
    <source>
        <strain evidence="5">HyVt-76</strain>
    </source>
</reference>
<proteinExistence type="inferred from homology"/>
<keyword evidence="2 3" id="KW-0119">Carbohydrate metabolism</keyword>
<dbReference type="SUPFAM" id="SSF53697">
    <property type="entry name" value="SIS domain"/>
    <property type="match status" value="1"/>
</dbReference>
<dbReference type="InterPro" id="IPR040190">
    <property type="entry name" value="MURQ/GCKR"/>
</dbReference>
<evidence type="ECO:0000256" key="3">
    <source>
        <dbReference type="HAMAP-Rule" id="MF_00068"/>
    </source>
</evidence>
<dbReference type="Proteomes" id="UP000886111">
    <property type="component" value="Unassembled WGS sequence"/>
</dbReference>
<dbReference type="Pfam" id="PF22645">
    <property type="entry name" value="GKRP_SIS_N"/>
    <property type="match status" value="1"/>
</dbReference>
<keyword evidence="1 3" id="KW-0456">Lyase</keyword>
<dbReference type="EMBL" id="DRTD01000353">
    <property type="protein sequence ID" value="HHE55068.1"/>
    <property type="molecule type" value="Genomic_DNA"/>
</dbReference>
<dbReference type="FunFam" id="3.40.50.10490:FF:000014">
    <property type="entry name" value="N-acetylmuramic acid 6-phosphate etherase"/>
    <property type="match status" value="1"/>
</dbReference>
<dbReference type="GO" id="GO:0016803">
    <property type="term" value="F:ether hydrolase activity"/>
    <property type="evidence" value="ECO:0007669"/>
    <property type="project" value="TreeGrafter"/>
</dbReference>
<dbReference type="GO" id="GO:0016835">
    <property type="term" value="F:carbon-oxygen lyase activity"/>
    <property type="evidence" value="ECO:0007669"/>
    <property type="project" value="UniProtKB-UniRule"/>
</dbReference>
<comment type="similarity">
    <text evidence="3">Belongs to the GCKR-like family. MurNAc-6-P etherase subfamily.</text>
</comment>
<dbReference type="Gene3D" id="3.40.50.10490">
    <property type="entry name" value="Glucose-6-phosphate isomerase like protein, domain 1"/>
    <property type="match status" value="1"/>
</dbReference>
<comment type="catalytic activity">
    <reaction evidence="3">
        <text>N-acetyl-D-muramate 6-phosphate + H2O = N-acetyl-D-glucosamine 6-phosphate + (R)-lactate</text>
        <dbReference type="Rhea" id="RHEA:26410"/>
        <dbReference type="ChEBI" id="CHEBI:15377"/>
        <dbReference type="ChEBI" id="CHEBI:16004"/>
        <dbReference type="ChEBI" id="CHEBI:57513"/>
        <dbReference type="ChEBI" id="CHEBI:58722"/>
        <dbReference type="EC" id="4.2.1.126"/>
    </reaction>
</comment>
<dbReference type="CDD" id="cd05007">
    <property type="entry name" value="SIS_Etherase"/>
    <property type="match status" value="1"/>
</dbReference>
<dbReference type="GO" id="GO:0097173">
    <property type="term" value="P:N-acetylmuramic acid catabolic process"/>
    <property type="evidence" value="ECO:0007669"/>
    <property type="project" value="UniProtKB-UniPathway"/>
</dbReference>
<evidence type="ECO:0000256" key="2">
    <source>
        <dbReference type="ARBA" id="ARBA00023277"/>
    </source>
</evidence>
<comment type="caution">
    <text evidence="5">The sequence shown here is derived from an EMBL/GenBank/DDBJ whole genome shotgun (WGS) entry which is preliminary data.</text>
</comment>
<dbReference type="InterPro" id="IPR005486">
    <property type="entry name" value="Glucokinase_regulatory_CS"/>
</dbReference>
<dbReference type="AlphaFoldDB" id="A0A7V5H5X4"/>